<evidence type="ECO:0000313" key="1">
    <source>
        <dbReference type="EMBL" id="EEQ32724.1"/>
    </source>
</evidence>
<proteinExistence type="predicted"/>
<sequence>MSYTNCLPVDSYEGTINGIQLRWHYSARERLNTNAGRMGADPQKLKAVTERLAYACALRLERTGISILYDRYVVHYISVFHLCELTLHLFTSTTIYNGETIKDEPHITLILRPGQWKAYIYVNVLTGELDNVTMKGESVLRNGVLDATLSTGTYPSLS</sequence>
<dbReference type="Proteomes" id="UP000002035">
    <property type="component" value="Unassembled WGS sequence"/>
</dbReference>
<gene>
    <name evidence="1" type="ORF">MCYG_05543</name>
</gene>
<dbReference type="OrthoDB" id="4203841at2759"/>
<reference evidence="2" key="1">
    <citation type="journal article" date="2012" name="MBio">
        <title>Comparative genome analysis of Trichophyton rubrum and related dermatophytes reveals candidate genes involved in infection.</title>
        <authorList>
            <person name="Martinez D.A."/>
            <person name="Oliver B.G."/>
            <person name="Graeser Y."/>
            <person name="Goldberg J.M."/>
            <person name="Li W."/>
            <person name="Martinez-Rossi N.M."/>
            <person name="Monod M."/>
            <person name="Shelest E."/>
            <person name="Barton R.C."/>
            <person name="Birch E."/>
            <person name="Brakhage A.A."/>
            <person name="Chen Z."/>
            <person name="Gurr S.J."/>
            <person name="Heiman D."/>
            <person name="Heitman J."/>
            <person name="Kosti I."/>
            <person name="Rossi A."/>
            <person name="Saif S."/>
            <person name="Samalova M."/>
            <person name="Saunders C.W."/>
            <person name="Shea T."/>
            <person name="Summerbell R.C."/>
            <person name="Xu J."/>
            <person name="Young S."/>
            <person name="Zeng Q."/>
            <person name="Birren B.W."/>
            <person name="Cuomo C.A."/>
            <person name="White T.C."/>
        </authorList>
    </citation>
    <scope>NUCLEOTIDE SEQUENCE [LARGE SCALE GENOMIC DNA]</scope>
    <source>
        <strain evidence="2">ATCC MYA-4605 / CBS 113480</strain>
    </source>
</reference>
<dbReference type="EMBL" id="DS995705">
    <property type="protein sequence ID" value="EEQ32724.1"/>
    <property type="molecule type" value="Genomic_DNA"/>
</dbReference>
<dbReference type="HOGENOM" id="CLU_119161_0_0_1"/>
<dbReference type="OMA" id="WHYSARE"/>
<protein>
    <submittedName>
        <fullName evidence="1">Uncharacterized protein</fullName>
    </submittedName>
</protein>
<organism evidence="1 2">
    <name type="scientific">Arthroderma otae (strain ATCC MYA-4605 / CBS 113480)</name>
    <name type="common">Microsporum canis</name>
    <dbReference type="NCBI Taxonomy" id="554155"/>
    <lineage>
        <taxon>Eukaryota</taxon>
        <taxon>Fungi</taxon>
        <taxon>Dikarya</taxon>
        <taxon>Ascomycota</taxon>
        <taxon>Pezizomycotina</taxon>
        <taxon>Eurotiomycetes</taxon>
        <taxon>Eurotiomycetidae</taxon>
        <taxon>Onygenales</taxon>
        <taxon>Arthrodermataceae</taxon>
        <taxon>Microsporum</taxon>
    </lineage>
</organism>
<name>C5FS71_ARTOC</name>
<evidence type="ECO:0000313" key="2">
    <source>
        <dbReference type="Proteomes" id="UP000002035"/>
    </source>
</evidence>
<accession>C5FS71</accession>
<keyword evidence="2" id="KW-1185">Reference proteome</keyword>
<dbReference type="VEuPathDB" id="FungiDB:MCYG_05543"/>
<dbReference type="RefSeq" id="XP_002845674.1">
    <property type="nucleotide sequence ID" value="XM_002845628.1"/>
</dbReference>
<dbReference type="GeneID" id="9224681"/>
<dbReference type="AlphaFoldDB" id="C5FS71"/>